<name>A0A5J5EIQ5_9PEZI</name>
<reference evidence="2 3" key="1">
    <citation type="submission" date="2019-09" db="EMBL/GenBank/DDBJ databases">
        <title>Draft genome of the ectomycorrhizal ascomycete Sphaerosporella brunnea.</title>
        <authorList>
            <consortium name="DOE Joint Genome Institute"/>
            <person name="Benucci G.M."/>
            <person name="Marozzi G."/>
            <person name="Antonielli L."/>
            <person name="Sanchez S."/>
            <person name="Marco P."/>
            <person name="Wang X."/>
            <person name="Falini L.B."/>
            <person name="Barry K."/>
            <person name="Haridas S."/>
            <person name="Lipzen A."/>
            <person name="Labutti K."/>
            <person name="Grigoriev I.V."/>
            <person name="Murat C."/>
            <person name="Martin F."/>
            <person name="Albertini E."/>
            <person name="Donnini D."/>
            <person name="Bonito G."/>
        </authorList>
    </citation>
    <scope>NUCLEOTIDE SEQUENCE [LARGE SCALE GENOMIC DNA]</scope>
    <source>
        <strain evidence="2 3">Sb_GMNB300</strain>
    </source>
</reference>
<protein>
    <submittedName>
        <fullName evidence="2">Uncharacterized protein</fullName>
    </submittedName>
</protein>
<proteinExistence type="predicted"/>
<sequence>MSQSKLTQFNPPAFLTDFTPENAKRWSDEFVSPRMTLEADLVTQFYNEVTSDWEDRRYQANISWIAFPNNVTHQNPGSDRARWEAADQEAPTGGPRARQDEYCEWSVQRNESGKIVRIVFTCEGPEYWSHLAKWQPDTVLELYRHHNPGFDIKREDLFSNPDGSYNPHNKWNAPMDTGCIMHLVQRNNTLAAQFHLGGQSTVLRIDQNGRPIREADQLLRCSRLGGAYRNSDPHIGIQINNIAHNKAMITIADPLGLYLDNFDGNAFEAPDGHNVNDFWKWTRGTPADPAKGRQAHWVRAVFEVPADKPYVIGDLEDRDGNRIQWGGQVADHIQVRLTGQFIQEGMHSAQSYHCISDAATFGGGKDEECACDRAEGLEDPGFCCY</sequence>
<dbReference type="Proteomes" id="UP000326924">
    <property type="component" value="Unassembled WGS sequence"/>
</dbReference>
<evidence type="ECO:0000313" key="3">
    <source>
        <dbReference type="Proteomes" id="UP000326924"/>
    </source>
</evidence>
<accession>A0A5J5EIQ5</accession>
<dbReference type="OrthoDB" id="10253919at2759"/>
<keyword evidence="3" id="KW-1185">Reference proteome</keyword>
<dbReference type="EMBL" id="VXIS01000258">
    <property type="protein sequence ID" value="KAA8895555.1"/>
    <property type="molecule type" value="Genomic_DNA"/>
</dbReference>
<evidence type="ECO:0000313" key="2">
    <source>
        <dbReference type="EMBL" id="KAA8895555.1"/>
    </source>
</evidence>
<organism evidence="2 3">
    <name type="scientific">Sphaerosporella brunnea</name>
    <dbReference type="NCBI Taxonomy" id="1250544"/>
    <lineage>
        <taxon>Eukaryota</taxon>
        <taxon>Fungi</taxon>
        <taxon>Dikarya</taxon>
        <taxon>Ascomycota</taxon>
        <taxon>Pezizomycotina</taxon>
        <taxon>Pezizomycetes</taxon>
        <taxon>Pezizales</taxon>
        <taxon>Pyronemataceae</taxon>
        <taxon>Sphaerosporella</taxon>
    </lineage>
</organism>
<dbReference type="AlphaFoldDB" id="A0A5J5EIQ5"/>
<dbReference type="InParanoid" id="A0A5J5EIQ5"/>
<comment type="caution">
    <text evidence="2">The sequence shown here is derived from an EMBL/GenBank/DDBJ whole genome shotgun (WGS) entry which is preliminary data.</text>
</comment>
<evidence type="ECO:0000256" key="1">
    <source>
        <dbReference type="SAM" id="MobiDB-lite"/>
    </source>
</evidence>
<gene>
    <name evidence="2" type="ORF">FN846DRAFT_1029659</name>
</gene>
<feature type="region of interest" description="Disordered" evidence="1">
    <location>
        <begin position="75"/>
        <end position="99"/>
    </location>
</feature>